<name>A0A7D9EE72_PARCT</name>
<evidence type="ECO:0000313" key="1">
    <source>
        <dbReference type="EMBL" id="CAB4007985.1"/>
    </source>
</evidence>
<accession>A0A7D9EE72</accession>
<evidence type="ECO:0000313" key="2">
    <source>
        <dbReference type="Proteomes" id="UP001152795"/>
    </source>
</evidence>
<sequence length="142" mass="15762">VATNDIEVAITIDNKGLLKTDTFETEINGNWKVADRFTLPWNTKYVTIKADNLGGPGGILASFNNNVITNCSWECANMHGCHSTNCENHTNWHSAIEYGPNSASTKPWGGILRSKISEIAETAQWIWVNDTSASIVWCRKTF</sequence>
<reference evidence="1" key="1">
    <citation type="submission" date="2020-04" db="EMBL/GenBank/DDBJ databases">
        <authorList>
            <person name="Alioto T."/>
            <person name="Alioto T."/>
            <person name="Gomez Garrido J."/>
        </authorList>
    </citation>
    <scope>NUCLEOTIDE SEQUENCE</scope>
    <source>
        <strain evidence="1">A484AB</strain>
    </source>
</reference>
<feature type="non-terminal residue" evidence="1">
    <location>
        <position position="1"/>
    </location>
</feature>
<dbReference type="EMBL" id="CACRXK020005981">
    <property type="protein sequence ID" value="CAB4007985.1"/>
    <property type="molecule type" value="Genomic_DNA"/>
</dbReference>
<dbReference type="Proteomes" id="UP001152795">
    <property type="component" value="Unassembled WGS sequence"/>
</dbReference>
<feature type="non-terminal residue" evidence="1">
    <location>
        <position position="142"/>
    </location>
</feature>
<keyword evidence="2" id="KW-1185">Reference proteome</keyword>
<proteinExistence type="predicted"/>
<dbReference type="OrthoDB" id="10502388at2759"/>
<comment type="caution">
    <text evidence="1">The sequence shown here is derived from an EMBL/GenBank/DDBJ whole genome shotgun (WGS) entry which is preliminary data.</text>
</comment>
<gene>
    <name evidence="1" type="ORF">PACLA_8A020307</name>
</gene>
<organism evidence="1 2">
    <name type="scientific">Paramuricea clavata</name>
    <name type="common">Red gorgonian</name>
    <name type="synonym">Violescent sea-whip</name>
    <dbReference type="NCBI Taxonomy" id="317549"/>
    <lineage>
        <taxon>Eukaryota</taxon>
        <taxon>Metazoa</taxon>
        <taxon>Cnidaria</taxon>
        <taxon>Anthozoa</taxon>
        <taxon>Octocorallia</taxon>
        <taxon>Malacalcyonacea</taxon>
        <taxon>Plexauridae</taxon>
        <taxon>Paramuricea</taxon>
    </lineage>
</organism>
<protein>
    <submittedName>
        <fullName evidence="1">Uncharacterized protein</fullName>
    </submittedName>
</protein>
<dbReference type="AlphaFoldDB" id="A0A7D9EE72"/>